<evidence type="ECO:0000256" key="5">
    <source>
        <dbReference type="ARBA" id="ARBA00023136"/>
    </source>
</evidence>
<feature type="transmembrane region" description="Helical" evidence="6">
    <location>
        <begin position="186"/>
        <end position="207"/>
    </location>
</feature>
<organism evidence="7 8">
    <name type="scientific">Paraburkholderia terrae</name>
    <dbReference type="NCBI Taxonomy" id="311230"/>
    <lineage>
        <taxon>Bacteria</taxon>
        <taxon>Pseudomonadati</taxon>
        <taxon>Pseudomonadota</taxon>
        <taxon>Betaproteobacteria</taxon>
        <taxon>Burkholderiales</taxon>
        <taxon>Burkholderiaceae</taxon>
        <taxon>Paraburkholderia</taxon>
    </lineage>
</organism>
<keyword evidence="2" id="KW-1003">Cell membrane</keyword>
<feature type="transmembrane region" description="Helical" evidence="6">
    <location>
        <begin position="470"/>
        <end position="490"/>
    </location>
</feature>
<evidence type="ECO:0000256" key="2">
    <source>
        <dbReference type="ARBA" id="ARBA00022475"/>
    </source>
</evidence>
<keyword evidence="8" id="KW-1185">Reference proteome</keyword>
<dbReference type="PANTHER" id="PTHR30250:SF31">
    <property type="entry name" value="INNER MEMBRANE PROTEIN YGHQ"/>
    <property type="match status" value="1"/>
</dbReference>
<protein>
    <recommendedName>
        <fullName evidence="9">Polysaccharide biosynthesis protein</fullName>
    </recommendedName>
</protein>
<evidence type="ECO:0000313" key="7">
    <source>
        <dbReference type="EMBL" id="BCZ85337.1"/>
    </source>
</evidence>
<feature type="transmembrane region" description="Helical" evidence="6">
    <location>
        <begin position="401"/>
        <end position="421"/>
    </location>
</feature>
<feature type="transmembrane region" description="Helical" evidence="6">
    <location>
        <begin position="54"/>
        <end position="72"/>
    </location>
</feature>
<feature type="transmembrane region" description="Helical" evidence="6">
    <location>
        <begin position="376"/>
        <end position="395"/>
    </location>
</feature>
<feature type="transmembrane region" description="Helical" evidence="6">
    <location>
        <begin position="262"/>
        <end position="285"/>
    </location>
</feature>
<evidence type="ECO:0000256" key="4">
    <source>
        <dbReference type="ARBA" id="ARBA00022989"/>
    </source>
</evidence>
<comment type="subcellular location">
    <subcellularLocation>
        <location evidence="1">Cell membrane</location>
        <topology evidence="1">Multi-pass membrane protein</topology>
    </subcellularLocation>
</comment>
<feature type="transmembrane region" description="Helical" evidence="6">
    <location>
        <begin position="228"/>
        <end position="247"/>
    </location>
</feature>
<evidence type="ECO:0000256" key="6">
    <source>
        <dbReference type="SAM" id="Phobius"/>
    </source>
</evidence>
<reference evidence="7 8" key="1">
    <citation type="journal article" date="2022" name="Front. Microbiol.">
        <title>Identification and characterization of a novel class of self-sufficient cytochrome P450 hydroxylase involved in cyclohexanecarboxylate degradation in Paraburkholderia terrae strain KU-64.</title>
        <authorList>
            <person name="Yamamoto T."/>
            <person name="Hasegawa Y."/>
            <person name="Iwaki H."/>
        </authorList>
    </citation>
    <scope>NUCLEOTIDE SEQUENCE [LARGE SCALE GENOMIC DNA]</scope>
    <source>
        <strain evidence="7 8">KU-64</strain>
    </source>
</reference>
<feature type="transmembrane region" description="Helical" evidence="6">
    <location>
        <begin position="347"/>
        <end position="364"/>
    </location>
</feature>
<gene>
    <name evidence="7" type="ORF">PTKU64_90120</name>
</gene>
<evidence type="ECO:0000256" key="1">
    <source>
        <dbReference type="ARBA" id="ARBA00004651"/>
    </source>
</evidence>
<accession>A0ABN6JWL3</accession>
<proteinExistence type="predicted"/>
<geneLocation type="plasmid" evidence="7 8">
    <name>pPT365</name>
</geneLocation>
<evidence type="ECO:0000313" key="8">
    <source>
        <dbReference type="Proteomes" id="UP001319874"/>
    </source>
</evidence>
<evidence type="ECO:0008006" key="9">
    <source>
        <dbReference type="Google" id="ProtNLM"/>
    </source>
</evidence>
<feature type="transmembrane region" description="Helical" evidence="6">
    <location>
        <begin position="433"/>
        <end position="450"/>
    </location>
</feature>
<keyword evidence="7" id="KW-0614">Plasmid</keyword>
<evidence type="ECO:0000256" key="3">
    <source>
        <dbReference type="ARBA" id="ARBA00022692"/>
    </source>
</evidence>
<dbReference type="InterPro" id="IPR050833">
    <property type="entry name" value="Poly_Biosynth_Transport"/>
</dbReference>
<name>A0ABN6JWL3_9BURK</name>
<dbReference type="Proteomes" id="UP001319874">
    <property type="component" value="Plasmid pPT365"/>
</dbReference>
<dbReference type="EMBL" id="AP024959">
    <property type="protein sequence ID" value="BCZ85337.1"/>
    <property type="molecule type" value="Genomic_DNA"/>
</dbReference>
<feature type="transmembrane region" description="Helical" evidence="6">
    <location>
        <begin position="93"/>
        <end position="115"/>
    </location>
</feature>
<keyword evidence="4 6" id="KW-1133">Transmembrane helix</keyword>
<keyword evidence="5 6" id="KW-0472">Membrane</keyword>
<keyword evidence="3 6" id="KW-0812">Transmembrane</keyword>
<feature type="transmembrane region" description="Helical" evidence="6">
    <location>
        <begin position="21"/>
        <end position="42"/>
    </location>
</feature>
<sequence>MTGGIQRVAGAHRLAKLWSTYTPYMLGITSNAGFNIILISLLTHRLIPAVYGDYSVSVTAIVLISSTIGQWLQQATGRYLAGSAARASCFTKAAILLGVGGILLALAVLCLLAAFFNLVHQTAVSQLLMVVIVSVAAQTLFTLVGTILQSEQRAWSYALQQTSVGGLKIGFSLIACGISQRSIGGLLYACAAAQCLGVAYGASRAGLLDMTVLEKLKSRRTRVVLRKLRVYGGTMTLWFIFMNLAMYCDRLLVRVLAGSETAGLYGAASTLVVGSVNLVMAPVLAATWPQLMAAWNARNEAAATRLLGNLLTALLCAGVALVAIVSAVAEPATHLFLGEKFSAAKPLLPLLAASAFSFSLGPFFHKPLEFKEMKITMCIFAASALLLNAVLSVALTPWLGGVGAGVAALLAGSTYCVLCALRGRAIASWRIRLDMLAVVTIAGGIAYFAARSLSASWRFNSNLSKFAATGIGFSVAFGAGLGIAVLLQAYRRRPQTQTFE</sequence>
<feature type="transmembrane region" description="Helical" evidence="6">
    <location>
        <begin position="127"/>
        <end position="148"/>
    </location>
</feature>
<feature type="transmembrane region" description="Helical" evidence="6">
    <location>
        <begin position="306"/>
        <end position="327"/>
    </location>
</feature>
<dbReference type="PANTHER" id="PTHR30250">
    <property type="entry name" value="PST FAMILY PREDICTED COLANIC ACID TRANSPORTER"/>
    <property type="match status" value="1"/>
</dbReference>